<protein>
    <submittedName>
        <fullName evidence="3">Endonuclease/exonuclease/phosphatase family metal-dependent hydrolase</fullName>
    </submittedName>
</protein>
<keyword evidence="1" id="KW-0732">Signal</keyword>
<dbReference type="Proteomes" id="UP000557307">
    <property type="component" value="Unassembled WGS sequence"/>
</dbReference>
<dbReference type="AlphaFoldDB" id="A0A840TUP5"/>
<keyword evidence="3" id="KW-0378">Hydrolase</keyword>
<accession>A0A840TUP5</accession>
<dbReference type="InterPro" id="IPR036691">
    <property type="entry name" value="Endo/exonu/phosph_ase_sf"/>
</dbReference>
<organism evidence="3 4">
    <name type="scientific">Rhabdobacter roseus</name>
    <dbReference type="NCBI Taxonomy" id="1655419"/>
    <lineage>
        <taxon>Bacteria</taxon>
        <taxon>Pseudomonadati</taxon>
        <taxon>Bacteroidota</taxon>
        <taxon>Cytophagia</taxon>
        <taxon>Cytophagales</taxon>
        <taxon>Cytophagaceae</taxon>
        <taxon>Rhabdobacter</taxon>
    </lineage>
</organism>
<keyword evidence="4" id="KW-1185">Reference proteome</keyword>
<evidence type="ECO:0000256" key="1">
    <source>
        <dbReference type="SAM" id="SignalP"/>
    </source>
</evidence>
<proteinExistence type="predicted"/>
<dbReference type="Pfam" id="PF03372">
    <property type="entry name" value="Exo_endo_phos"/>
    <property type="match status" value="1"/>
</dbReference>
<dbReference type="CDD" id="cd09083">
    <property type="entry name" value="EEP-1"/>
    <property type="match status" value="1"/>
</dbReference>
<evidence type="ECO:0000313" key="4">
    <source>
        <dbReference type="Proteomes" id="UP000557307"/>
    </source>
</evidence>
<dbReference type="SUPFAM" id="SSF56219">
    <property type="entry name" value="DNase I-like"/>
    <property type="match status" value="1"/>
</dbReference>
<keyword evidence="3" id="KW-0269">Exonuclease</keyword>
<dbReference type="PANTHER" id="PTHR12121">
    <property type="entry name" value="CARBON CATABOLITE REPRESSOR PROTEIN 4"/>
    <property type="match status" value="1"/>
</dbReference>
<dbReference type="InterPro" id="IPR050410">
    <property type="entry name" value="CCR4/nocturin_mRNA_transcr"/>
</dbReference>
<comment type="caution">
    <text evidence="3">The sequence shown here is derived from an EMBL/GenBank/DDBJ whole genome shotgun (WGS) entry which is preliminary data.</text>
</comment>
<name>A0A840TUP5_9BACT</name>
<dbReference type="RefSeq" id="WP_184175303.1">
    <property type="nucleotide sequence ID" value="NZ_JACHGF010000005.1"/>
</dbReference>
<keyword evidence="3" id="KW-0540">Nuclease</keyword>
<feature type="signal peptide" evidence="1">
    <location>
        <begin position="1"/>
        <end position="21"/>
    </location>
</feature>
<feature type="chain" id="PRO_5032929346" evidence="1">
    <location>
        <begin position="22"/>
        <end position="281"/>
    </location>
</feature>
<keyword evidence="3" id="KW-0255">Endonuclease</keyword>
<dbReference type="GO" id="GO:0000175">
    <property type="term" value="F:3'-5'-RNA exonuclease activity"/>
    <property type="evidence" value="ECO:0007669"/>
    <property type="project" value="TreeGrafter"/>
</dbReference>
<dbReference type="GO" id="GO:0004519">
    <property type="term" value="F:endonuclease activity"/>
    <property type="evidence" value="ECO:0007669"/>
    <property type="project" value="UniProtKB-KW"/>
</dbReference>
<evidence type="ECO:0000259" key="2">
    <source>
        <dbReference type="Pfam" id="PF03372"/>
    </source>
</evidence>
<gene>
    <name evidence="3" type="ORF">HNQ92_003449</name>
</gene>
<sequence>MQKIVLIWLGVFFLATFPSVAQKTATINVATYNLRYNTASDGVNAWPNRKENVKALVQYHELDLFGTQEALRGQLDDVAELKEFAFLGKGRDDGQQGGEHSAIFYRKDRFKVLESGDFWLSETPDVPGKGWDATCCNRICSWAKFQDLNTKKQFYFFSVHFDHQGVKARQESGKLMVKKIQEIAKSTPAICVGDFNSTPETEQIKHMQTLLNDAHQVTKMPPYGPEGTFNAFKWDAPLRDRIDYIFVSKNIEVQKYAALTDGKDQRFPSDHLPVVARVLIK</sequence>
<dbReference type="EMBL" id="JACHGF010000005">
    <property type="protein sequence ID" value="MBB5285292.1"/>
    <property type="molecule type" value="Genomic_DNA"/>
</dbReference>
<feature type="domain" description="Endonuclease/exonuclease/phosphatase" evidence="2">
    <location>
        <begin position="30"/>
        <end position="271"/>
    </location>
</feature>
<dbReference type="InterPro" id="IPR005135">
    <property type="entry name" value="Endo/exonuclease/phosphatase"/>
</dbReference>
<dbReference type="Gene3D" id="3.60.10.10">
    <property type="entry name" value="Endonuclease/exonuclease/phosphatase"/>
    <property type="match status" value="1"/>
</dbReference>
<reference evidence="3 4" key="1">
    <citation type="submission" date="2020-08" db="EMBL/GenBank/DDBJ databases">
        <title>Genomic Encyclopedia of Type Strains, Phase IV (KMG-IV): sequencing the most valuable type-strain genomes for metagenomic binning, comparative biology and taxonomic classification.</title>
        <authorList>
            <person name="Goeker M."/>
        </authorList>
    </citation>
    <scope>NUCLEOTIDE SEQUENCE [LARGE SCALE GENOMIC DNA]</scope>
    <source>
        <strain evidence="3 4">DSM 105074</strain>
    </source>
</reference>
<evidence type="ECO:0000313" key="3">
    <source>
        <dbReference type="EMBL" id="MBB5285292.1"/>
    </source>
</evidence>
<dbReference type="PANTHER" id="PTHR12121:SF36">
    <property type="entry name" value="ENDONUCLEASE_EXONUCLEASE_PHOSPHATASE DOMAIN-CONTAINING PROTEIN"/>
    <property type="match status" value="1"/>
</dbReference>